<sequence>MAERGGYPQNEMYLSPEDKFFGQKDALGKEKETTGYEGWTAEEWEIEMEWRESLLSKSAAELQLALDDAKKKLVHKSHLDTIQRALEKAIAREVVN</sequence>
<organism evidence="1 2">
    <name type="scientific">Candidatus Uhrbacteria bacterium RIFOXYB2_FULL_45_11</name>
    <dbReference type="NCBI Taxonomy" id="1802421"/>
    <lineage>
        <taxon>Bacteria</taxon>
        <taxon>Candidatus Uhriibacteriota</taxon>
    </lineage>
</organism>
<protein>
    <submittedName>
        <fullName evidence="1">Uncharacterized protein</fullName>
    </submittedName>
</protein>
<dbReference type="AlphaFoldDB" id="A0A1F7W9C7"/>
<dbReference type="Proteomes" id="UP000177331">
    <property type="component" value="Unassembled WGS sequence"/>
</dbReference>
<comment type="caution">
    <text evidence="1">The sequence shown here is derived from an EMBL/GenBank/DDBJ whole genome shotgun (WGS) entry which is preliminary data.</text>
</comment>
<name>A0A1F7W9C7_9BACT</name>
<dbReference type="EMBL" id="MGFD01000010">
    <property type="protein sequence ID" value="OGL99390.1"/>
    <property type="molecule type" value="Genomic_DNA"/>
</dbReference>
<evidence type="ECO:0000313" key="1">
    <source>
        <dbReference type="EMBL" id="OGL99390.1"/>
    </source>
</evidence>
<proteinExistence type="predicted"/>
<accession>A0A1F7W9C7</accession>
<reference evidence="1 2" key="1">
    <citation type="journal article" date="2016" name="Nat. Commun.">
        <title>Thousands of microbial genomes shed light on interconnected biogeochemical processes in an aquifer system.</title>
        <authorList>
            <person name="Anantharaman K."/>
            <person name="Brown C.T."/>
            <person name="Hug L.A."/>
            <person name="Sharon I."/>
            <person name="Castelle C.J."/>
            <person name="Probst A.J."/>
            <person name="Thomas B.C."/>
            <person name="Singh A."/>
            <person name="Wilkins M.J."/>
            <person name="Karaoz U."/>
            <person name="Brodie E.L."/>
            <person name="Williams K.H."/>
            <person name="Hubbard S.S."/>
            <person name="Banfield J.F."/>
        </authorList>
    </citation>
    <scope>NUCLEOTIDE SEQUENCE [LARGE SCALE GENOMIC DNA]</scope>
</reference>
<gene>
    <name evidence="1" type="ORF">A2318_01065</name>
</gene>
<evidence type="ECO:0000313" key="2">
    <source>
        <dbReference type="Proteomes" id="UP000177331"/>
    </source>
</evidence>